<gene>
    <name evidence="5" type="ORF">JX265_004029</name>
</gene>
<dbReference type="InterPro" id="IPR040351">
    <property type="entry name" value="RAB3IL/RAB3IP/Sec2"/>
</dbReference>
<dbReference type="GO" id="GO:0051286">
    <property type="term" value="C:cell tip"/>
    <property type="evidence" value="ECO:0007669"/>
    <property type="project" value="TreeGrafter"/>
</dbReference>
<evidence type="ECO:0000313" key="6">
    <source>
        <dbReference type="Proteomes" id="UP000829685"/>
    </source>
</evidence>
<feature type="compositionally biased region" description="Polar residues" evidence="3">
    <location>
        <begin position="109"/>
        <end position="142"/>
    </location>
</feature>
<evidence type="ECO:0000313" key="5">
    <source>
        <dbReference type="EMBL" id="KAI1876503.1"/>
    </source>
</evidence>
<dbReference type="EMBL" id="JAFIMR010000007">
    <property type="protein sequence ID" value="KAI1876503.1"/>
    <property type="molecule type" value="Genomic_DNA"/>
</dbReference>
<feature type="coiled-coil region" evidence="2">
    <location>
        <begin position="45"/>
        <end position="72"/>
    </location>
</feature>
<dbReference type="AlphaFoldDB" id="A0A9Q0ARY5"/>
<proteinExistence type="predicted"/>
<feature type="compositionally biased region" description="Low complexity" evidence="3">
    <location>
        <begin position="143"/>
        <end position="155"/>
    </location>
</feature>
<reference evidence="5" key="1">
    <citation type="submission" date="2021-03" db="EMBL/GenBank/DDBJ databases">
        <title>Revisited historic fungal species revealed as producer of novel bioactive compounds through whole genome sequencing and comparative genomics.</title>
        <authorList>
            <person name="Vignolle G.A."/>
            <person name="Hochenegger N."/>
            <person name="Mach R.L."/>
            <person name="Mach-Aigner A.R."/>
            <person name="Javad Rahimi M."/>
            <person name="Salim K.A."/>
            <person name="Chan C.M."/>
            <person name="Lim L.B.L."/>
            <person name="Cai F."/>
            <person name="Druzhinina I.S."/>
            <person name="U'Ren J.M."/>
            <person name="Derntl C."/>
        </authorList>
    </citation>
    <scope>NUCLEOTIDE SEQUENCE</scope>
    <source>
        <strain evidence="5">TUCIM 5799</strain>
    </source>
</reference>
<accession>A0A9Q0ARY5</accession>
<evidence type="ECO:0000259" key="4">
    <source>
        <dbReference type="Pfam" id="PF06428"/>
    </source>
</evidence>
<feature type="region of interest" description="Disordered" evidence="3">
    <location>
        <begin position="1"/>
        <end position="23"/>
    </location>
</feature>
<evidence type="ECO:0000256" key="2">
    <source>
        <dbReference type="SAM" id="Coils"/>
    </source>
</evidence>
<dbReference type="SUPFAM" id="SSF144284">
    <property type="entry name" value="Sec2 N-terminal region"/>
    <property type="match status" value="1"/>
</dbReference>
<dbReference type="PANTHER" id="PTHR14430">
    <property type="entry name" value="RABIN3-RELATED"/>
    <property type="match status" value="1"/>
</dbReference>
<feature type="domain" description="GDP/GTP exchange factor Sec2 N-terminal" evidence="4">
    <location>
        <begin position="189"/>
        <end position="261"/>
    </location>
</feature>
<dbReference type="GO" id="GO:0006887">
    <property type="term" value="P:exocytosis"/>
    <property type="evidence" value="ECO:0007669"/>
    <property type="project" value="TreeGrafter"/>
</dbReference>
<keyword evidence="1 2" id="KW-0175">Coiled coil</keyword>
<dbReference type="Pfam" id="PF06428">
    <property type="entry name" value="Sec2p"/>
    <property type="match status" value="1"/>
</dbReference>
<comment type="caution">
    <text evidence="5">The sequence shown here is derived from an EMBL/GenBank/DDBJ whole genome shotgun (WGS) entry which is preliminary data.</text>
</comment>
<dbReference type="Gene3D" id="6.10.140.910">
    <property type="match status" value="1"/>
</dbReference>
<evidence type="ECO:0000256" key="1">
    <source>
        <dbReference type="ARBA" id="ARBA00023054"/>
    </source>
</evidence>
<dbReference type="Proteomes" id="UP000829685">
    <property type="component" value="Unassembled WGS sequence"/>
</dbReference>
<evidence type="ECO:0000256" key="3">
    <source>
        <dbReference type="SAM" id="MobiDB-lite"/>
    </source>
</evidence>
<sequence length="282" mass="29883">MALGIDVRTMTANTSTPQPDSSPCCPSCGVALLSLAESGDPTAALLAAQKTIADLQAQVRLLNQKAAAAVDRWADYEDELSRLRAASTSTAATTNNTAAKRTSTPPPSQGTSIPASSPRTSFLSTGANRISQMLSPRKSTPNLSAASRASASSPSLPLPGAPGANGTATTANINNITGLPCPAPSTDDLLSALSREQSLRRAAEGRLDETSREVEELSATLFEQANEMVATERKARARLEERVGVLERRDEEKRGRLDRLEVAMSRIDRVGRLLDDRDRDGD</sequence>
<feature type="region of interest" description="Disordered" evidence="3">
    <location>
        <begin position="87"/>
        <end position="166"/>
    </location>
</feature>
<name>A0A9Q0ARY5_9PEZI</name>
<dbReference type="InterPro" id="IPR009449">
    <property type="entry name" value="Sec2_N"/>
</dbReference>
<organism evidence="5 6">
    <name type="scientific">Neoarthrinium moseri</name>
    <dbReference type="NCBI Taxonomy" id="1658444"/>
    <lineage>
        <taxon>Eukaryota</taxon>
        <taxon>Fungi</taxon>
        <taxon>Dikarya</taxon>
        <taxon>Ascomycota</taxon>
        <taxon>Pezizomycotina</taxon>
        <taxon>Sordariomycetes</taxon>
        <taxon>Xylariomycetidae</taxon>
        <taxon>Amphisphaeriales</taxon>
        <taxon>Apiosporaceae</taxon>
        <taxon>Neoarthrinium</taxon>
    </lineage>
</organism>
<feature type="coiled-coil region" evidence="2">
    <location>
        <begin position="193"/>
        <end position="249"/>
    </location>
</feature>
<protein>
    <recommendedName>
        <fullName evidence="4">GDP/GTP exchange factor Sec2 N-terminal domain-containing protein</fullName>
    </recommendedName>
</protein>
<dbReference type="GO" id="GO:0005085">
    <property type="term" value="F:guanyl-nucleotide exchange factor activity"/>
    <property type="evidence" value="ECO:0007669"/>
    <property type="project" value="InterPro"/>
</dbReference>
<feature type="compositionally biased region" description="Low complexity" evidence="3">
    <location>
        <begin position="87"/>
        <end position="103"/>
    </location>
</feature>
<dbReference type="PANTHER" id="PTHR14430:SF4">
    <property type="entry name" value="GDP_GTP EXCHANGE FACTOR SEC2 N-TERMINAL DOMAIN-CONTAINING PROTEIN"/>
    <property type="match status" value="1"/>
</dbReference>
<dbReference type="GO" id="GO:0070319">
    <property type="term" value="C:Golgi to plasma membrane transport vesicle"/>
    <property type="evidence" value="ECO:0007669"/>
    <property type="project" value="TreeGrafter"/>
</dbReference>
<keyword evidence="6" id="KW-1185">Reference proteome</keyword>